<dbReference type="InterPro" id="IPR050697">
    <property type="entry name" value="Adenylyl/Guanylyl_Cyclase_3/4"/>
</dbReference>
<dbReference type="BioCyc" id="CNIT1237085:G1324-1186-MONOMER"/>
<dbReference type="GO" id="GO:0035556">
    <property type="term" value="P:intracellular signal transduction"/>
    <property type="evidence" value="ECO:0007669"/>
    <property type="project" value="InterPro"/>
</dbReference>
<dbReference type="PANTHER" id="PTHR43081">
    <property type="entry name" value="ADENYLATE CYCLASE, TERMINAL-DIFFERENTIATION SPECIFIC-RELATED"/>
    <property type="match status" value="1"/>
</dbReference>
<dbReference type="AlphaFoldDB" id="K0IH18"/>
<dbReference type="InterPro" id="IPR001054">
    <property type="entry name" value="A/G_cyclase"/>
</dbReference>
<dbReference type="Pfam" id="PF00211">
    <property type="entry name" value="Guanylate_cyc"/>
    <property type="match status" value="1"/>
</dbReference>
<dbReference type="GeneID" id="13797447"/>
<dbReference type="Proteomes" id="UP000008037">
    <property type="component" value="Chromosome"/>
</dbReference>
<evidence type="ECO:0000313" key="3">
    <source>
        <dbReference type="Proteomes" id="UP000008037"/>
    </source>
</evidence>
<feature type="domain" description="Guanylate cyclase" evidence="1">
    <location>
        <begin position="62"/>
        <end position="196"/>
    </location>
</feature>
<protein>
    <submittedName>
        <fullName evidence="2">Putative adenylate/guanylate cyclase</fullName>
    </submittedName>
</protein>
<accession>K0IH18</accession>
<dbReference type="KEGG" id="nga:Ngar_c11880"/>
<evidence type="ECO:0000259" key="1">
    <source>
        <dbReference type="PROSITE" id="PS50125"/>
    </source>
</evidence>
<sequence length="247" mass="27855">MQDIHRAHWLAAKCRLLSPIRDFNSIQTRVRQTLDKGVQIDLSTESCKRFLRRRVNQKISVVILYVDIDGSTKMSMSLAPDKFATILHIFSQEMSLVIAEYGGYVLKYVGDAVIALFPAEYDSSQASRNAIECAKSMQEIIKQCINPELRSHGLPEIRAKMSVDNGDVQVVLYGKSIERSHIDIVGLSISMAAKMNPLAQAWHLVIGQSLYEKLANKDDFVEINIDPARWTYVDEKSGSGYKLYALK</sequence>
<dbReference type="HOGENOM" id="CLU_057456_1_0_2"/>
<dbReference type="CDD" id="cd07302">
    <property type="entry name" value="CHD"/>
    <property type="match status" value="1"/>
</dbReference>
<dbReference type="PANTHER" id="PTHR43081:SF1">
    <property type="entry name" value="ADENYLATE CYCLASE, TERMINAL-DIFFERENTIATION SPECIFIC"/>
    <property type="match status" value="1"/>
</dbReference>
<dbReference type="SUPFAM" id="SSF55073">
    <property type="entry name" value="Nucleotide cyclase"/>
    <property type="match status" value="1"/>
</dbReference>
<dbReference type="OrthoDB" id="350295at2157"/>
<keyword evidence="3" id="KW-1185">Reference proteome</keyword>
<dbReference type="InParanoid" id="K0IH18"/>
<dbReference type="Gene3D" id="3.30.70.1230">
    <property type="entry name" value="Nucleotide cyclase"/>
    <property type="match status" value="1"/>
</dbReference>
<proteinExistence type="predicted"/>
<gene>
    <name evidence="2" type="ordered locus">Ngar_c11880</name>
</gene>
<dbReference type="RefSeq" id="WP_015018665.1">
    <property type="nucleotide sequence ID" value="NC_018719.1"/>
</dbReference>
<name>K0IH18_NITGG</name>
<organism evidence="2 3">
    <name type="scientific">Nitrososphaera gargensis (strain Ga9.2)</name>
    <dbReference type="NCBI Taxonomy" id="1237085"/>
    <lineage>
        <taxon>Archaea</taxon>
        <taxon>Nitrososphaerota</taxon>
        <taxon>Nitrososphaeria</taxon>
        <taxon>Nitrososphaerales</taxon>
        <taxon>Nitrososphaeraceae</taxon>
        <taxon>Nitrososphaera</taxon>
    </lineage>
</organism>
<dbReference type="STRING" id="1237085.Ngar_c11880"/>
<dbReference type="InterPro" id="IPR029787">
    <property type="entry name" value="Nucleotide_cyclase"/>
</dbReference>
<dbReference type="PROSITE" id="PS50125">
    <property type="entry name" value="GUANYLATE_CYCLASE_2"/>
    <property type="match status" value="1"/>
</dbReference>
<dbReference type="GO" id="GO:0009190">
    <property type="term" value="P:cyclic nucleotide biosynthetic process"/>
    <property type="evidence" value="ECO:0007669"/>
    <property type="project" value="InterPro"/>
</dbReference>
<reference evidence="2 3" key="1">
    <citation type="journal article" date="2012" name="Environ. Microbiol.">
        <title>The genome of the ammonia-oxidizing Candidatus Nitrososphaera gargensis: insights into metabolic versatility and environmental adaptations.</title>
        <authorList>
            <person name="Spang A."/>
            <person name="Poehlein A."/>
            <person name="Offre P."/>
            <person name="Zumbragel S."/>
            <person name="Haider S."/>
            <person name="Rychlik N."/>
            <person name="Nowka B."/>
            <person name="Schmeisser C."/>
            <person name="Lebedeva E.V."/>
            <person name="Rattei T."/>
            <person name="Bohm C."/>
            <person name="Schmid M."/>
            <person name="Galushko A."/>
            <person name="Hatzenpichler R."/>
            <person name="Weinmaier T."/>
            <person name="Daniel R."/>
            <person name="Schleper C."/>
            <person name="Spieck E."/>
            <person name="Streit W."/>
            <person name="Wagner M."/>
        </authorList>
    </citation>
    <scope>NUCLEOTIDE SEQUENCE [LARGE SCALE GENOMIC DNA]</scope>
    <source>
        <strain evidence="3">Ga9.2</strain>
    </source>
</reference>
<dbReference type="EMBL" id="CP002408">
    <property type="protein sequence ID" value="AFU58128.1"/>
    <property type="molecule type" value="Genomic_DNA"/>
</dbReference>
<evidence type="ECO:0000313" key="2">
    <source>
        <dbReference type="EMBL" id="AFU58128.1"/>
    </source>
</evidence>